<reference evidence="7 8" key="1">
    <citation type="submission" date="2024-01" db="EMBL/GenBank/DDBJ databases">
        <title>The complete chloroplast genome sequence of Lithospermum erythrorhizon: insights into the phylogenetic relationship among Boraginaceae species and the maternal lineages of purple gromwells.</title>
        <authorList>
            <person name="Okada T."/>
            <person name="Watanabe K."/>
        </authorList>
    </citation>
    <scope>NUCLEOTIDE SEQUENCE [LARGE SCALE GENOMIC DNA]</scope>
</reference>
<accession>A0AAV3NVD8</accession>
<keyword evidence="4 6" id="KW-1133">Transmembrane helix</keyword>
<feature type="transmembrane region" description="Helical" evidence="6">
    <location>
        <begin position="452"/>
        <end position="471"/>
    </location>
</feature>
<keyword evidence="8" id="KW-1185">Reference proteome</keyword>
<comment type="caution">
    <text evidence="7">The sequence shown here is derived from an EMBL/GenBank/DDBJ whole genome shotgun (WGS) entry which is preliminary data.</text>
</comment>
<proteinExistence type="inferred from homology"/>
<evidence type="ECO:0000256" key="6">
    <source>
        <dbReference type="SAM" id="Phobius"/>
    </source>
</evidence>
<organism evidence="7 8">
    <name type="scientific">Lithospermum erythrorhizon</name>
    <name type="common">Purple gromwell</name>
    <name type="synonym">Lithospermum officinale var. erythrorhizon</name>
    <dbReference type="NCBI Taxonomy" id="34254"/>
    <lineage>
        <taxon>Eukaryota</taxon>
        <taxon>Viridiplantae</taxon>
        <taxon>Streptophyta</taxon>
        <taxon>Embryophyta</taxon>
        <taxon>Tracheophyta</taxon>
        <taxon>Spermatophyta</taxon>
        <taxon>Magnoliopsida</taxon>
        <taxon>eudicotyledons</taxon>
        <taxon>Gunneridae</taxon>
        <taxon>Pentapetalae</taxon>
        <taxon>asterids</taxon>
        <taxon>lamiids</taxon>
        <taxon>Boraginales</taxon>
        <taxon>Boraginaceae</taxon>
        <taxon>Boraginoideae</taxon>
        <taxon>Lithospermeae</taxon>
        <taxon>Lithospermum</taxon>
    </lineage>
</organism>
<dbReference type="PANTHER" id="PTHR32410">
    <property type="entry name" value="CYSTEINE/HISTIDINE-RICH C1 DOMAIN FAMILY PROTEIN"/>
    <property type="match status" value="1"/>
</dbReference>
<sequence length="472" mass="53915">MFVPNHRGHAGHPLRLAYSDHAGSYDCLLFYKRIDNRRTDNKEEVEGDPNIPRLPCADAEYEFGIVGLLNKSFLTSTENGNNEEELIIDHYSHPEHSLFLEQEAIVVDYEFFLHRSCALVPDYVSQLAAHPYHGGVILQRQPWSETRVFECSCCREYCNGFSYRCPNKSCGFEVDLECAFLPSTIIHKSHSFHPLALENTSGSSSDNNLVKLLYKCCGNQQRGGRLAYRCTYNTCDFQIHIKCSLLPAKTWHIFDSTEPFKLTHSHHVIEPANDYYCDICEKDLDLKLWFYYTNSCYGQVMHPRCLSSPDGCPNANFKSLASKSIYRHDIHRHHLYVSPCDMRWCHHCQQLVQPLDDLIDQDVGVAYKCWWTECDFVFQMRCAQKLIHLVMPNDMKPEAKAISSPVPESLYPMLAFIMLSLGLTVTAAFFIYEATTSRKNRSLAKELTTGSVASVFLGFGSLFLLLASGVYV</sequence>
<dbReference type="Proteomes" id="UP001454036">
    <property type="component" value="Unassembled WGS sequence"/>
</dbReference>
<evidence type="ECO:0000313" key="7">
    <source>
        <dbReference type="EMBL" id="GAA0141965.1"/>
    </source>
</evidence>
<dbReference type="InterPro" id="IPR053192">
    <property type="entry name" value="Vacuole_Formation_Reg"/>
</dbReference>
<name>A0AAV3NVD8_LITER</name>
<dbReference type="AlphaFoldDB" id="A0AAV3NVD8"/>
<comment type="subcellular location">
    <subcellularLocation>
        <location evidence="1">Membrane</location>
        <topology evidence="1">Multi-pass membrane protein</topology>
    </subcellularLocation>
</comment>
<dbReference type="GO" id="GO:0008250">
    <property type="term" value="C:oligosaccharyltransferase complex"/>
    <property type="evidence" value="ECO:0007669"/>
    <property type="project" value="InterPro"/>
</dbReference>
<protein>
    <recommendedName>
        <fullName evidence="9">DC1 domain-containing protein</fullName>
    </recommendedName>
</protein>
<keyword evidence="3 6" id="KW-0812">Transmembrane</keyword>
<gene>
    <name evidence="7" type="ORF">LIER_02982</name>
</gene>
<evidence type="ECO:0000256" key="3">
    <source>
        <dbReference type="ARBA" id="ARBA00022692"/>
    </source>
</evidence>
<evidence type="ECO:0000256" key="2">
    <source>
        <dbReference type="ARBA" id="ARBA00009825"/>
    </source>
</evidence>
<keyword evidence="5 6" id="KW-0472">Membrane</keyword>
<comment type="similarity">
    <text evidence="2">Belongs to the OST5 family.</text>
</comment>
<feature type="transmembrane region" description="Helical" evidence="6">
    <location>
        <begin position="410"/>
        <end position="432"/>
    </location>
</feature>
<dbReference type="InterPro" id="IPR046349">
    <property type="entry name" value="C1-like_sf"/>
</dbReference>
<evidence type="ECO:0000256" key="5">
    <source>
        <dbReference type="ARBA" id="ARBA00023136"/>
    </source>
</evidence>
<dbReference type="Pfam" id="PF05251">
    <property type="entry name" value="Ost5"/>
    <property type="match status" value="1"/>
</dbReference>
<dbReference type="InterPro" id="IPR007915">
    <property type="entry name" value="TMEM258/Ost5"/>
</dbReference>
<evidence type="ECO:0000313" key="8">
    <source>
        <dbReference type="Proteomes" id="UP001454036"/>
    </source>
</evidence>
<evidence type="ECO:0008006" key="9">
    <source>
        <dbReference type="Google" id="ProtNLM"/>
    </source>
</evidence>
<dbReference type="EMBL" id="BAABME010000344">
    <property type="protein sequence ID" value="GAA0141965.1"/>
    <property type="molecule type" value="Genomic_DNA"/>
</dbReference>
<dbReference type="SUPFAM" id="SSF57889">
    <property type="entry name" value="Cysteine-rich domain"/>
    <property type="match status" value="2"/>
</dbReference>
<evidence type="ECO:0000256" key="4">
    <source>
        <dbReference type="ARBA" id="ARBA00022989"/>
    </source>
</evidence>
<evidence type="ECO:0000256" key="1">
    <source>
        <dbReference type="ARBA" id="ARBA00004141"/>
    </source>
</evidence>